<dbReference type="Proteomes" id="UP000028630">
    <property type="component" value="Unassembled WGS sequence"/>
</dbReference>
<reference evidence="2" key="1">
    <citation type="submission" date="2014-05" db="EMBL/GenBank/DDBJ databases">
        <title>ATOL: Assembling a taxonomically balanced genome-scale reconstruction of the evolutionary history of the Enterobacteriaceae.</title>
        <authorList>
            <person name="Plunkett G. III"/>
            <person name="Neeno-Eckwall E.C."/>
            <person name="Glasner J.D."/>
            <person name="Perna N.T."/>
        </authorList>
    </citation>
    <scope>NUCLEOTIDE SEQUENCE [LARGE SCALE GENOMIC DNA]</scope>
    <source>
        <strain evidence="2">ATCC 49490</strain>
    </source>
</reference>
<dbReference type="EMBL" id="JMTB01000193">
    <property type="protein sequence ID" value="KFB93025.1"/>
    <property type="molecule type" value="Genomic_DNA"/>
</dbReference>
<gene>
    <name evidence="1" type="ORF">GTGU_04750</name>
</gene>
<evidence type="ECO:0000313" key="2">
    <source>
        <dbReference type="Proteomes" id="UP000028630"/>
    </source>
</evidence>
<name>A0A084Z6D1_9ENTR</name>
<comment type="caution">
    <text evidence="1">The sequence shown here is derived from an EMBL/GenBank/DDBJ whole genome shotgun (WGS) entry which is preliminary data.</text>
</comment>
<evidence type="ECO:0000313" key="1">
    <source>
        <dbReference type="EMBL" id="KFB93025.1"/>
    </source>
</evidence>
<sequence>MGITVEVRGERQLQDIRRAIEKLADQSLQQELLENIGAVVESQTRQRIASEKTSPAG</sequence>
<dbReference type="AlphaFoldDB" id="A0A084Z6D1"/>
<keyword evidence="2" id="KW-1185">Reference proteome</keyword>
<feature type="non-terminal residue" evidence="1">
    <location>
        <position position="57"/>
    </location>
</feature>
<proteinExistence type="predicted"/>
<accession>A0A084Z6D1</accession>
<organism evidence="1 2">
    <name type="scientific">Trabulsiella guamensis ATCC 49490</name>
    <dbReference type="NCBI Taxonomy" id="1005994"/>
    <lineage>
        <taxon>Bacteria</taxon>
        <taxon>Pseudomonadati</taxon>
        <taxon>Pseudomonadota</taxon>
        <taxon>Gammaproteobacteria</taxon>
        <taxon>Enterobacterales</taxon>
        <taxon>Enterobacteriaceae</taxon>
        <taxon>Trabulsiella</taxon>
    </lineage>
</organism>
<protein>
    <submittedName>
        <fullName evidence="1">Virion morphogenesis protein</fullName>
    </submittedName>
</protein>